<dbReference type="InterPro" id="IPR000182">
    <property type="entry name" value="GNAT_dom"/>
</dbReference>
<dbReference type="Gene3D" id="3.40.630.30">
    <property type="match status" value="1"/>
</dbReference>
<dbReference type="SUPFAM" id="SSF55729">
    <property type="entry name" value="Acyl-CoA N-acyltransferases (Nat)"/>
    <property type="match status" value="1"/>
</dbReference>
<evidence type="ECO:0000313" key="11">
    <source>
        <dbReference type="Proteomes" id="UP001549099"/>
    </source>
</evidence>
<dbReference type="PANTHER" id="PTHR43877">
    <property type="entry name" value="AMINOALKYLPHOSPHONATE N-ACETYLTRANSFERASE-RELATED-RELATED"/>
    <property type="match status" value="1"/>
</dbReference>
<comment type="caution">
    <text evidence="10">The sequence shown here is derived from an EMBL/GenBank/DDBJ whole genome shotgun (WGS) entry which is preliminary data.</text>
</comment>
<dbReference type="PROSITE" id="PS51186">
    <property type="entry name" value="GNAT"/>
    <property type="match status" value="1"/>
</dbReference>
<dbReference type="Pfam" id="PF00583">
    <property type="entry name" value="Acetyltransf_1"/>
    <property type="match status" value="1"/>
</dbReference>
<dbReference type="NCBIfam" id="NF043067">
    <property type="entry name" value="AAC_6p_group_E"/>
    <property type="match status" value="1"/>
</dbReference>
<dbReference type="CDD" id="cd04301">
    <property type="entry name" value="NAT_SF"/>
    <property type="match status" value="1"/>
</dbReference>
<feature type="domain" description="N-acetyltransferase" evidence="9">
    <location>
        <begin position="1"/>
        <end position="134"/>
    </location>
</feature>
<evidence type="ECO:0000259" key="9">
    <source>
        <dbReference type="PROSITE" id="PS51186"/>
    </source>
</evidence>
<protein>
    <recommendedName>
        <fullName evidence="3">Aminoglycoside N(6')-acetyltransferase type 1</fullName>
        <ecNumber evidence="2">2.3.1.82</ecNumber>
    </recommendedName>
    <alternativeName>
        <fullName evidence="7">Aminoglycoside resistance protein</fullName>
    </alternativeName>
</protein>
<dbReference type="EC" id="2.3.1.82" evidence="2"/>
<dbReference type="InterPro" id="IPR016181">
    <property type="entry name" value="Acyl_CoA_acyltransferase"/>
</dbReference>
<keyword evidence="6 10" id="KW-0012">Acyltransferase</keyword>
<dbReference type="PIRSF" id="PIRSF000452">
    <property type="entry name" value="6-N-acetyltransf"/>
    <property type="match status" value="1"/>
</dbReference>
<evidence type="ECO:0000256" key="7">
    <source>
        <dbReference type="ARBA" id="ARBA00029660"/>
    </source>
</evidence>
<dbReference type="EMBL" id="JBEPLW010000001">
    <property type="protein sequence ID" value="MET3574268.1"/>
    <property type="molecule type" value="Genomic_DNA"/>
</dbReference>
<evidence type="ECO:0000256" key="6">
    <source>
        <dbReference type="ARBA" id="ARBA00023315"/>
    </source>
</evidence>
<reference evidence="10 11" key="1">
    <citation type="submission" date="2024-06" db="EMBL/GenBank/DDBJ databases">
        <title>Genomic Encyclopedia of Type Strains, Phase IV (KMG-IV): sequencing the most valuable type-strain genomes for metagenomic binning, comparative biology and taxonomic classification.</title>
        <authorList>
            <person name="Goeker M."/>
        </authorList>
    </citation>
    <scope>NUCLEOTIDE SEQUENCE [LARGE SCALE GENOMIC DNA]</scope>
    <source>
        <strain evidence="10 11">DSM 26128</strain>
    </source>
</reference>
<gene>
    <name evidence="10" type="ORF">ABID49_000144</name>
</gene>
<proteinExistence type="predicted"/>
<keyword evidence="5" id="KW-0046">Antibiotic resistance</keyword>
<sequence>MEVATLADRLWPGQGVQEFQTEMQELLASDQAAVFLTLTGDKPVGFAQVQLRHDYVEGTSTSPVGYLEGLFVEEGYRQEGLARDLVYRCEEWARQQGCTEFASDCELGNDVSRDVHLHLGFKEVNRIIAFAKKL</sequence>
<dbReference type="InterPro" id="IPR050832">
    <property type="entry name" value="Bact_Acetyltransf"/>
</dbReference>
<evidence type="ECO:0000313" key="10">
    <source>
        <dbReference type="EMBL" id="MET3574268.1"/>
    </source>
</evidence>
<dbReference type="Proteomes" id="UP001549099">
    <property type="component" value="Unassembled WGS sequence"/>
</dbReference>
<evidence type="ECO:0000256" key="5">
    <source>
        <dbReference type="ARBA" id="ARBA00023251"/>
    </source>
</evidence>
<dbReference type="InterPro" id="IPR024170">
    <property type="entry name" value="Aminoglycoside_N6-AcTrfrase"/>
</dbReference>
<dbReference type="RefSeq" id="WP_354194305.1">
    <property type="nucleotide sequence ID" value="NZ_JBEPLW010000001.1"/>
</dbReference>
<comment type="catalytic activity">
    <reaction evidence="8">
        <text>kanamycin B + acetyl-CoA = N(6')-acetylkanamycin B + CoA + H(+)</text>
        <dbReference type="Rhea" id="RHEA:16449"/>
        <dbReference type="ChEBI" id="CHEBI:15378"/>
        <dbReference type="ChEBI" id="CHEBI:57287"/>
        <dbReference type="ChEBI" id="CHEBI:57288"/>
        <dbReference type="ChEBI" id="CHEBI:58390"/>
        <dbReference type="ChEBI" id="CHEBI:58549"/>
        <dbReference type="EC" id="2.3.1.82"/>
    </reaction>
</comment>
<keyword evidence="11" id="KW-1185">Reference proteome</keyword>
<accession>A0ABV2G7K4</accession>
<evidence type="ECO:0000256" key="2">
    <source>
        <dbReference type="ARBA" id="ARBA00012888"/>
    </source>
</evidence>
<evidence type="ECO:0000256" key="1">
    <source>
        <dbReference type="ARBA" id="ARBA00011738"/>
    </source>
</evidence>
<comment type="subunit">
    <text evidence="1">Homodimer.</text>
</comment>
<evidence type="ECO:0000256" key="8">
    <source>
        <dbReference type="ARBA" id="ARBA00048923"/>
    </source>
</evidence>
<evidence type="ECO:0000256" key="3">
    <source>
        <dbReference type="ARBA" id="ARBA00017677"/>
    </source>
</evidence>
<name>A0ABV2G7K4_9BACL</name>
<organism evidence="10 11">
    <name type="scientific">Bhargavaea ullalensis</name>
    <dbReference type="NCBI Taxonomy" id="1265685"/>
    <lineage>
        <taxon>Bacteria</taxon>
        <taxon>Bacillati</taxon>
        <taxon>Bacillota</taxon>
        <taxon>Bacilli</taxon>
        <taxon>Bacillales</taxon>
        <taxon>Caryophanaceae</taxon>
        <taxon>Bhargavaea</taxon>
    </lineage>
</organism>
<evidence type="ECO:0000256" key="4">
    <source>
        <dbReference type="ARBA" id="ARBA00022679"/>
    </source>
</evidence>
<keyword evidence="4 10" id="KW-0808">Transferase</keyword>
<dbReference type="GO" id="GO:0047663">
    <property type="term" value="F:aminoglycoside 6'-N-acetyltransferase activity"/>
    <property type="evidence" value="ECO:0007669"/>
    <property type="project" value="UniProtKB-EC"/>
</dbReference>